<evidence type="ECO:0000313" key="4">
    <source>
        <dbReference type="Proteomes" id="UP001341281"/>
    </source>
</evidence>
<feature type="compositionally biased region" description="Polar residues" evidence="1">
    <location>
        <begin position="45"/>
        <end position="56"/>
    </location>
</feature>
<keyword evidence="2" id="KW-1133">Transmembrane helix</keyword>
<dbReference type="EMBL" id="CP144753">
    <property type="protein sequence ID" value="WVZ92039.1"/>
    <property type="molecule type" value="Genomic_DNA"/>
</dbReference>
<dbReference type="AlphaFoldDB" id="A0AAQ3UGE6"/>
<name>A0AAQ3UGE6_PASNO</name>
<keyword evidence="4" id="KW-1185">Reference proteome</keyword>
<proteinExistence type="predicted"/>
<dbReference type="Proteomes" id="UP001341281">
    <property type="component" value="Chromosome 09"/>
</dbReference>
<reference evidence="3 4" key="1">
    <citation type="submission" date="2024-02" db="EMBL/GenBank/DDBJ databases">
        <title>High-quality chromosome-scale genome assembly of Pensacola bahiagrass (Paspalum notatum Flugge var. saurae).</title>
        <authorList>
            <person name="Vega J.M."/>
            <person name="Podio M."/>
            <person name="Orjuela J."/>
            <person name="Siena L.A."/>
            <person name="Pessino S.C."/>
            <person name="Combes M.C."/>
            <person name="Mariac C."/>
            <person name="Albertini E."/>
            <person name="Pupilli F."/>
            <person name="Ortiz J.P.A."/>
            <person name="Leblanc O."/>
        </authorList>
    </citation>
    <scope>NUCLEOTIDE SEQUENCE [LARGE SCALE GENOMIC DNA]</scope>
    <source>
        <strain evidence="3">R1</strain>
        <tissue evidence="3">Leaf</tissue>
    </source>
</reference>
<gene>
    <name evidence="3" type="ORF">U9M48_038136</name>
</gene>
<feature type="compositionally biased region" description="Polar residues" evidence="1">
    <location>
        <begin position="13"/>
        <end position="23"/>
    </location>
</feature>
<sequence length="181" mass="19596">PGSVLSALAHPSPASTAAGSNPTWDLRSIGASSPAQPTPRDGRRSGTSARPTLSLTSFAGRPDRRREIRSGLSTLTSWILSGGRGIRGRSAGGDAAAAGRGRGWEEGDKPGLLTRAVDKVFRFVRLAEFEILFVLFFLVAFLLFKDLLVVVKDSAEITEKMSRPQYNQMFVKKPDLDDPWP</sequence>
<keyword evidence="2" id="KW-0472">Membrane</keyword>
<dbReference type="PANTHER" id="PTHR37223">
    <property type="entry name" value="OS08G0528601 PROTEIN"/>
    <property type="match status" value="1"/>
</dbReference>
<evidence type="ECO:0000256" key="2">
    <source>
        <dbReference type="SAM" id="Phobius"/>
    </source>
</evidence>
<feature type="transmembrane region" description="Helical" evidence="2">
    <location>
        <begin position="123"/>
        <end position="144"/>
    </location>
</feature>
<accession>A0AAQ3UGE6</accession>
<dbReference type="GO" id="GO:0006979">
    <property type="term" value="P:response to oxidative stress"/>
    <property type="evidence" value="ECO:0007669"/>
    <property type="project" value="TreeGrafter"/>
</dbReference>
<feature type="region of interest" description="Disordered" evidence="1">
    <location>
        <begin position="1"/>
        <end position="56"/>
    </location>
</feature>
<evidence type="ECO:0000256" key="1">
    <source>
        <dbReference type="SAM" id="MobiDB-lite"/>
    </source>
</evidence>
<feature type="non-terminal residue" evidence="3">
    <location>
        <position position="1"/>
    </location>
</feature>
<dbReference type="PANTHER" id="PTHR37223:SF1">
    <property type="entry name" value="OS08G0528601 PROTEIN"/>
    <property type="match status" value="1"/>
</dbReference>
<protein>
    <submittedName>
        <fullName evidence="3">Uncharacterized protein</fullName>
    </submittedName>
</protein>
<organism evidence="3 4">
    <name type="scientific">Paspalum notatum var. saurae</name>
    <dbReference type="NCBI Taxonomy" id="547442"/>
    <lineage>
        <taxon>Eukaryota</taxon>
        <taxon>Viridiplantae</taxon>
        <taxon>Streptophyta</taxon>
        <taxon>Embryophyta</taxon>
        <taxon>Tracheophyta</taxon>
        <taxon>Spermatophyta</taxon>
        <taxon>Magnoliopsida</taxon>
        <taxon>Liliopsida</taxon>
        <taxon>Poales</taxon>
        <taxon>Poaceae</taxon>
        <taxon>PACMAD clade</taxon>
        <taxon>Panicoideae</taxon>
        <taxon>Andropogonodae</taxon>
        <taxon>Paspaleae</taxon>
        <taxon>Paspalinae</taxon>
        <taxon>Paspalum</taxon>
    </lineage>
</organism>
<evidence type="ECO:0000313" key="3">
    <source>
        <dbReference type="EMBL" id="WVZ92039.1"/>
    </source>
</evidence>
<keyword evidence="2" id="KW-0812">Transmembrane</keyword>